<evidence type="ECO:0008006" key="3">
    <source>
        <dbReference type="Google" id="ProtNLM"/>
    </source>
</evidence>
<reference evidence="1 2" key="1">
    <citation type="submission" date="2021-08" db="EMBL/GenBank/DDBJ databases">
        <title>Helicobacter spp. isolated from feces of Anatolian Ground Squirrel (Spermophilus xanthoprymnus) in Turkey.</title>
        <authorList>
            <person name="Aydin F."/>
            <person name="Abay S."/>
            <person name="Kayman T."/>
            <person name="Karakaya E."/>
            <person name="Saticioglu I.B."/>
        </authorList>
    </citation>
    <scope>NUCLEOTIDE SEQUENCE [LARGE SCALE GENOMIC DNA]</scope>
    <source>
        <strain evidence="1 2">Faydin-H70</strain>
    </source>
</reference>
<dbReference type="CDD" id="cd00761">
    <property type="entry name" value="Glyco_tranf_GTA_type"/>
    <property type="match status" value="1"/>
</dbReference>
<sequence length="337" mass="40063">MFEFYLRRICAEFLSAFIFDRIKKRELRKKICDKHIFVPREALDSYIPTDVLSKINASSNEDFIQTNKNISINTPPPQHKTHHGFFDFDPDSKNPKSRLNPWGYIRVKNEVHTLAFSLESLLPAIQRGVIGYNDCTDGSEEIILDFCAKHPSFLPVKYPYEIQISPPPHKSEHNKLYKYYEYVLAKIPKGEWFIKLDVDHIYDAKKLYKQFYLPQKAHDLLYLSRINFHIYKDEVFVDKLHEAKDQPLLRNKFVSFLPLMLDGCLIEEMRSKNTNYYRSELCQYHFPYIKQSRKQTLPPEGFIPLSEFKKLGFDTQKIDPKMLEESHILKLYYKFNL</sequence>
<evidence type="ECO:0000313" key="2">
    <source>
        <dbReference type="Proteomes" id="UP000700059"/>
    </source>
</evidence>
<dbReference type="RefSeq" id="WP_221531694.1">
    <property type="nucleotide sequence ID" value="NZ_JAIGYP010000003.1"/>
</dbReference>
<accession>A0ABS7JM01</accession>
<comment type="caution">
    <text evidence="1">The sequence shown here is derived from an EMBL/GenBank/DDBJ whole genome shotgun (WGS) entry which is preliminary data.</text>
</comment>
<dbReference type="InterPro" id="IPR010446">
    <property type="entry name" value="GalNAc_Trfase_b"/>
</dbReference>
<dbReference type="SUPFAM" id="SSF53448">
    <property type="entry name" value="Nucleotide-diphospho-sugar transferases"/>
    <property type="match status" value="1"/>
</dbReference>
<organism evidence="1 2">
    <name type="scientific">Helicobacter turcicus</name>
    <dbReference type="NCBI Taxonomy" id="2867412"/>
    <lineage>
        <taxon>Bacteria</taxon>
        <taxon>Pseudomonadati</taxon>
        <taxon>Campylobacterota</taxon>
        <taxon>Epsilonproteobacteria</taxon>
        <taxon>Campylobacterales</taxon>
        <taxon>Helicobacteraceae</taxon>
        <taxon>Helicobacter</taxon>
    </lineage>
</organism>
<gene>
    <name evidence="1" type="ORF">K4G57_02895</name>
</gene>
<dbReference type="Pfam" id="PF06306">
    <property type="entry name" value="CgtA"/>
    <property type="match status" value="2"/>
</dbReference>
<dbReference type="InterPro" id="IPR029044">
    <property type="entry name" value="Nucleotide-diphossugar_trans"/>
</dbReference>
<proteinExistence type="predicted"/>
<evidence type="ECO:0000313" key="1">
    <source>
        <dbReference type="EMBL" id="MBX7490426.1"/>
    </source>
</evidence>
<dbReference type="EMBL" id="JAIGYQ010000003">
    <property type="protein sequence ID" value="MBX7490426.1"/>
    <property type="molecule type" value="Genomic_DNA"/>
</dbReference>
<protein>
    <recommendedName>
        <fullName evidence="3">Beta-1,4-N-acetylgalactosaminyltransferase</fullName>
    </recommendedName>
</protein>
<name>A0ABS7JM01_9HELI</name>
<dbReference type="Proteomes" id="UP000700059">
    <property type="component" value="Unassembled WGS sequence"/>
</dbReference>
<keyword evidence="2" id="KW-1185">Reference proteome</keyword>